<reference evidence="5" key="1">
    <citation type="journal article" date="2021" name="Nat. Commun.">
        <title>Genetic determinants of endophytism in the Arabidopsis root mycobiome.</title>
        <authorList>
            <person name="Mesny F."/>
            <person name="Miyauchi S."/>
            <person name="Thiergart T."/>
            <person name="Pickel B."/>
            <person name="Atanasova L."/>
            <person name="Karlsson M."/>
            <person name="Huettel B."/>
            <person name="Barry K.W."/>
            <person name="Haridas S."/>
            <person name="Chen C."/>
            <person name="Bauer D."/>
            <person name="Andreopoulos W."/>
            <person name="Pangilinan J."/>
            <person name="LaButti K."/>
            <person name="Riley R."/>
            <person name="Lipzen A."/>
            <person name="Clum A."/>
            <person name="Drula E."/>
            <person name="Henrissat B."/>
            <person name="Kohler A."/>
            <person name="Grigoriev I.V."/>
            <person name="Martin F.M."/>
            <person name="Hacquard S."/>
        </authorList>
    </citation>
    <scope>NUCLEOTIDE SEQUENCE</scope>
    <source>
        <strain evidence="5">MPI-CAGE-AT-0016</strain>
    </source>
</reference>
<keyword evidence="6" id="KW-1185">Reference proteome</keyword>
<organism evidence="5 6">
    <name type="scientific">Plectosphaerella cucumerina</name>
    <dbReference type="NCBI Taxonomy" id="40658"/>
    <lineage>
        <taxon>Eukaryota</taxon>
        <taxon>Fungi</taxon>
        <taxon>Dikarya</taxon>
        <taxon>Ascomycota</taxon>
        <taxon>Pezizomycotina</taxon>
        <taxon>Sordariomycetes</taxon>
        <taxon>Hypocreomycetidae</taxon>
        <taxon>Glomerellales</taxon>
        <taxon>Plectosphaerellaceae</taxon>
        <taxon>Plectosphaerella</taxon>
    </lineage>
</organism>
<evidence type="ECO:0000313" key="5">
    <source>
        <dbReference type="EMBL" id="KAH7367165.1"/>
    </source>
</evidence>
<dbReference type="PANTHER" id="PTHR35391">
    <property type="entry name" value="C2H2-TYPE DOMAIN-CONTAINING PROTEIN-RELATED"/>
    <property type="match status" value="1"/>
</dbReference>
<dbReference type="AlphaFoldDB" id="A0A8K0TL50"/>
<evidence type="ECO:0000259" key="4">
    <source>
        <dbReference type="Pfam" id="PF24883"/>
    </source>
</evidence>
<dbReference type="InterPro" id="IPR027417">
    <property type="entry name" value="P-loop_NTPase"/>
</dbReference>
<feature type="region of interest" description="Disordered" evidence="2">
    <location>
        <begin position="469"/>
        <end position="493"/>
    </location>
</feature>
<dbReference type="Proteomes" id="UP000813385">
    <property type="component" value="Unassembled WGS sequence"/>
</dbReference>
<accession>A0A8K0TL50</accession>
<feature type="region of interest" description="Disordered" evidence="2">
    <location>
        <begin position="547"/>
        <end position="571"/>
    </location>
</feature>
<feature type="signal peptide" evidence="3">
    <location>
        <begin position="1"/>
        <end position="17"/>
    </location>
</feature>
<dbReference type="Pfam" id="PF24883">
    <property type="entry name" value="NPHP3_N"/>
    <property type="match status" value="1"/>
</dbReference>
<sequence length="873" mass="97001">MSLSIIALQCAQLLAQAQTSQTLGPIKRTIEDTLVRFKIWAGNVGIFAPENASVDYRLRQDDEIVAVLTSILVSLKAHLEQAVSTTIHEEAEDSIDVTVDSQLSSTSSESSCSSISLDSDASASALDVRPTGTGTPAPIDALAKANDEIDRLYRLALVLRKPVSSTENARVRDFIAKKVAANETEDMDDAEDHARSHLQARFPKAAPFLVDRIVSAVVFRRMQLRYRERHQGKLRQGVEQSFFPEAPRTTRLVGSRIIQHNPPAPQSATHSRSEKALVLQAGPSVVFSATNASSVDRARYTKYAESAALSRITHSAVARRLKLDVPAPPRDFDQRLGKVSCSFCMRMISKEEAQEPRWTRHVLKDIKPYICLFPGCGHGDALFSSTEEWLGHLQWQHTIMWACQAAGHENQAFGSEKELERHIRDIHPGSFAESQLPHLVAQGARPAPDTFAMLAMLLESKDPEESLANPCPICRDFQPSTQAGQDQAESGPSGDIQAHILEHLETIALISLPGTEDEGAAGSNVKQSNQNSIEEKMSALDLQSNVSEAPENVTESSTHEPILSGDQNPYVPLEDDQHWREICRDIKMNLPKPEDDPVLLLWYERTNQSSSSHRPRDHLVEQARRWLFPLSLPEDEMRVVNSIKGCADWFLARGDVQEWCSGTPDCQTLWLRGDVGCGKTVLSATVLERLRHTEGRLTLYFSFNGLSAAAQTLDKVIRTLILQLCTSDNRSAEYLATLFSDDLVIEHQPTTESLEQALNTMLESEEPISIILDALTESSPNCNALDGWLIRLISTSGPNVRFLLISDMATRWYDTLESLVERCIEFEPREIEDAMSSFIKARFSDDPAFSSSQIMAPLLEHLRTKIIEVGAMK</sequence>
<dbReference type="OrthoDB" id="20872at2759"/>
<feature type="domain" description="Nephrocystin 3-like N-terminal" evidence="4">
    <location>
        <begin position="645"/>
        <end position="806"/>
    </location>
</feature>
<dbReference type="Gene3D" id="3.40.50.300">
    <property type="entry name" value="P-loop containing nucleotide triphosphate hydrolases"/>
    <property type="match status" value="1"/>
</dbReference>
<protein>
    <recommendedName>
        <fullName evidence="4">Nephrocystin 3-like N-terminal domain-containing protein</fullName>
    </recommendedName>
</protein>
<evidence type="ECO:0000313" key="6">
    <source>
        <dbReference type="Proteomes" id="UP000813385"/>
    </source>
</evidence>
<dbReference type="SUPFAM" id="SSF52540">
    <property type="entry name" value="P-loop containing nucleoside triphosphate hydrolases"/>
    <property type="match status" value="1"/>
</dbReference>
<feature type="chain" id="PRO_5035444355" description="Nephrocystin 3-like N-terminal domain-containing protein" evidence="3">
    <location>
        <begin position="18"/>
        <end position="873"/>
    </location>
</feature>
<gene>
    <name evidence="5" type="ORF">B0T11DRAFT_50862</name>
</gene>
<comment type="caution">
    <text evidence="5">The sequence shown here is derived from an EMBL/GenBank/DDBJ whole genome shotgun (WGS) entry which is preliminary data.</text>
</comment>
<dbReference type="EMBL" id="JAGPXD010000002">
    <property type="protein sequence ID" value="KAH7367165.1"/>
    <property type="molecule type" value="Genomic_DNA"/>
</dbReference>
<name>A0A8K0TL50_9PEZI</name>
<evidence type="ECO:0000256" key="3">
    <source>
        <dbReference type="SAM" id="SignalP"/>
    </source>
</evidence>
<evidence type="ECO:0000256" key="1">
    <source>
        <dbReference type="ARBA" id="ARBA00022737"/>
    </source>
</evidence>
<dbReference type="PANTHER" id="PTHR35391:SF7">
    <property type="entry name" value="C2H2-TYPE DOMAIN-CONTAINING PROTEIN"/>
    <property type="match status" value="1"/>
</dbReference>
<keyword evidence="1" id="KW-0677">Repeat</keyword>
<dbReference type="InterPro" id="IPR056884">
    <property type="entry name" value="NPHP3-like_N"/>
</dbReference>
<feature type="compositionally biased region" description="Polar residues" evidence="2">
    <location>
        <begin position="478"/>
        <end position="490"/>
    </location>
</feature>
<keyword evidence="3" id="KW-0732">Signal</keyword>
<evidence type="ECO:0000256" key="2">
    <source>
        <dbReference type="SAM" id="MobiDB-lite"/>
    </source>
</evidence>
<proteinExistence type="predicted"/>